<dbReference type="Pfam" id="PF13191">
    <property type="entry name" value="AAA_16"/>
    <property type="match status" value="1"/>
</dbReference>
<dbReference type="PANTHER" id="PTHR16305">
    <property type="entry name" value="TESTICULAR SOLUBLE ADENYLYL CYCLASE"/>
    <property type="match status" value="1"/>
</dbReference>
<dbReference type="InterPro" id="IPR011990">
    <property type="entry name" value="TPR-like_helical_dom_sf"/>
</dbReference>
<evidence type="ECO:0000313" key="5">
    <source>
        <dbReference type="EMBL" id="SEO47495.1"/>
    </source>
</evidence>
<keyword evidence="2" id="KW-0067">ATP-binding</keyword>
<dbReference type="GO" id="GO:0005737">
    <property type="term" value="C:cytoplasm"/>
    <property type="evidence" value="ECO:0007669"/>
    <property type="project" value="TreeGrafter"/>
</dbReference>
<dbReference type="InterPro" id="IPR016032">
    <property type="entry name" value="Sig_transdc_resp-reg_C-effctor"/>
</dbReference>
<protein>
    <submittedName>
        <fullName evidence="5">Regulatory protein, luxR family</fullName>
    </submittedName>
</protein>
<dbReference type="RefSeq" id="WP_091939681.1">
    <property type="nucleotide sequence ID" value="NZ_FOEE01000001.1"/>
</dbReference>
<evidence type="ECO:0000256" key="2">
    <source>
        <dbReference type="ARBA" id="ARBA00022840"/>
    </source>
</evidence>
<dbReference type="SUPFAM" id="SSF46894">
    <property type="entry name" value="C-terminal effector domain of the bipartite response regulators"/>
    <property type="match status" value="1"/>
</dbReference>
<dbReference type="GO" id="GO:0003677">
    <property type="term" value="F:DNA binding"/>
    <property type="evidence" value="ECO:0007669"/>
    <property type="project" value="InterPro"/>
</dbReference>
<dbReference type="GO" id="GO:0006355">
    <property type="term" value="P:regulation of DNA-templated transcription"/>
    <property type="evidence" value="ECO:0007669"/>
    <property type="project" value="InterPro"/>
</dbReference>
<evidence type="ECO:0000259" key="4">
    <source>
        <dbReference type="PROSITE" id="PS50043"/>
    </source>
</evidence>
<name>A0A1H8PZS6_9ACTN</name>
<evidence type="ECO:0000313" key="6">
    <source>
        <dbReference type="Proteomes" id="UP000198960"/>
    </source>
</evidence>
<dbReference type="InterPro" id="IPR041664">
    <property type="entry name" value="AAA_16"/>
</dbReference>
<dbReference type="GO" id="GO:0004016">
    <property type="term" value="F:adenylate cyclase activity"/>
    <property type="evidence" value="ECO:0007669"/>
    <property type="project" value="TreeGrafter"/>
</dbReference>
<dbReference type="EMBL" id="FOEE01000001">
    <property type="protein sequence ID" value="SEO47495.1"/>
    <property type="molecule type" value="Genomic_DNA"/>
</dbReference>
<dbReference type="PRINTS" id="PR00038">
    <property type="entry name" value="HTHLUXR"/>
</dbReference>
<keyword evidence="6" id="KW-1185">Reference proteome</keyword>
<evidence type="ECO:0000256" key="1">
    <source>
        <dbReference type="ARBA" id="ARBA00022741"/>
    </source>
</evidence>
<dbReference type="Pfam" id="PF00196">
    <property type="entry name" value="GerE"/>
    <property type="match status" value="1"/>
</dbReference>
<accession>A0A1H8PZS6</accession>
<keyword evidence="1" id="KW-0547">Nucleotide-binding</keyword>
<dbReference type="GO" id="GO:0005524">
    <property type="term" value="F:ATP binding"/>
    <property type="evidence" value="ECO:0007669"/>
    <property type="project" value="UniProtKB-KW"/>
</dbReference>
<dbReference type="PANTHER" id="PTHR16305:SF35">
    <property type="entry name" value="TRANSCRIPTIONAL ACTIVATOR DOMAIN"/>
    <property type="match status" value="1"/>
</dbReference>
<dbReference type="InterPro" id="IPR036388">
    <property type="entry name" value="WH-like_DNA-bd_sf"/>
</dbReference>
<dbReference type="Gene3D" id="1.10.10.10">
    <property type="entry name" value="Winged helix-like DNA-binding domain superfamily/Winged helix DNA-binding domain"/>
    <property type="match status" value="1"/>
</dbReference>
<dbReference type="SMART" id="SM00421">
    <property type="entry name" value="HTH_LUXR"/>
    <property type="match status" value="1"/>
</dbReference>
<feature type="region of interest" description="Disordered" evidence="3">
    <location>
        <begin position="339"/>
        <end position="366"/>
    </location>
</feature>
<organism evidence="5 6">
    <name type="scientific">Trujillonella endophytica</name>
    <dbReference type="NCBI Taxonomy" id="673521"/>
    <lineage>
        <taxon>Bacteria</taxon>
        <taxon>Bacillati</taxon>
        <taxon>Actinomycetota</taxon>
        <taxon>Actinomycetes</taxon>
        <taxon>Geodermatophilales</taxon>
        <taxon>Geodermatophilaceae</taxon>
        <taxon>Trujillonella</taxon>
    </lineage>
</organism>
<dbReference type="Proteomes" id="UP000198960">
    <property type="component" value="Unassembled WGS sequence"/>
</dbReference>
<dbReference type="PROSITE" id="PS50043">
    <property type="entry name" value="HTH_LUXR_2"/>
    <property type="match status" value="1"/>
</dbReference>
<dbReference type="InterPro" id="IPR000792">
    <property type="entry name" value="Tscrpt_reg_LuxR_C"/>
</dbReference>
<dbReference type="CDD" id="cd06170">
    <property type="entry name" value="LuxR_C_like"/>
    <property type="match status" value="1"/>
</dbReference>
<dbReference type="SUPFAM" id="SSF48452">
    <property type="entry name" value="TPR-like"/>
    <property type="match status" value="1"/>
</dbReference>
<gene>
    <name evidence="5" type="ORF">SAMN05660991_00486</name>
</gene>
<proteinExistence type="predicted"/>
<dbReference type="STRING" id="673521.SAMN05660991_00486"/>
<dbReference type="AlphaFoldDB" id="A0A1H8PZS6"/>
<feature type="domain" description="HTH luxR-type" evidence="4">
    <location>
        <begin position="869"/>
        <end position="934"/>
    </location>
</feature>
<feature type="compositionally biased region" description="Gly residues" evidence="3">
    <location>
        <begin position="352"/>
        <end position="363"/>
    </location>
</feature>
<sequence length="934" mass="94396">MLVGRDRERALLHGLVAGARVGQGAALVLVGEAGIGKSVLLADADEVASASGMQVLRATGTASETGIGFGALSQVLRPVLGHLDRIPAPQAAALAAALALRPGPAGDRFAVGAATLSLLSRAAEDAPLAAIVDDAHLLDQPSAQALAFAARRLSADPVVLLAAVRDGEPCALTEAGLPVLAVAGVPLEAVPPLLGAAGSRLAGDVVARLHAATGGNPLALAELGAGGLGLEALLPAAPVPVPASLARAFALRADRLSGPARTALLVAATAGGDLAPVDRACRALGTSAAALEEAEAAGLLTMSGGGPAFRHGLVRSAVYTEATPGQRRAVHRALAAALAGRDGDGDGDGDGNGDGNGSDGNGGDAAADRRAWHLAEAALGPDEQAAAALAAAAARARERSAYAVAADAAERAARLSPDPADRAERLVVAAESAEQAGTAGSAAALLAAVDGLPLSPALRIRIAALRGTVATRTGAVEEARDVLLAAGDEATATDPDAAVLLLADAVLACFLLGDTATLAAAAARLDRLLGTVGPTAEWVATMATGVAGVLTGRGGADRIRRALLAATPDGALPRDPRLAPLLVLGPLFLRERATGRDVVPAVVEELRRRTDIGRLPLLLFLVARDCATTDAWAEAEVAYAEGIALAREAGQVADLAICLAGLAWLEARQGRDAACRAHAEEARSICTQRHLGVFTAWSLWALGELELGAGRTAAAVDALERLRALLVEQGVDDVDLSPVPELVEALVGAGRPEAAAALVPDHSARAARKGQPWAMARAARAAGLVADDADLDGRFGEALALHARTPDVFETARTQLAFGARLRRARRRADARGPLGDALAAFESLGAGPWADRAAAELRATGATAARRAASPLQALTPQEQQIARLLASGRTTKQAAAALFLSPKTVEYHLRHVYLKLGVGSRAELAERLGGSG</sequence>
<reference evidence="6" key="1">
    <citation type="submission" date="2016-10" db="EMBL/GenBank/DDBJ databases">
        <authorList>
            <person name="Varghese N."/>
            <person name="Submissions S."/>
        </authorList>
    </citation>
    <scope>NUCLEOTIDE SEQUENCE [LARGE SCALE GENOMIC DNA]</scope>
    <source>
        <strain evidence="6">DSM 45413</strain>
    </source>
</reference>
<evidence type="ECO:0000256" key="3">
    <source>
        <dbReference type="SAM" id="MobiDB-lite"/>
    </source>
</evidence>
<dbReference type="OrthoDB" id="3202170at2"/>